<dbReference type="Proteomes" id="UP000594260">
    <property type="component" value="Unplaced"/>
</dbReference>
<feature type="region of interest" description="Disordered" evidence="1">
    <location>
        <begin position="381"/>
        <end position="416"/>
    </location>
</feature>
<evidence type="ECO:0000256" key="1">
    <source>
        <dbReference type="SAM" id="MobiDB-lite"/>
    </source>
</evidence>
<feature type="region of interest" description="Disordered" evidence="1">
    <location>
        <begin position="314"/>
        <end position="343"/>
    </location>
</feature>
<dbReference type="EnsemblMetazoa" id="XM_022794658">
    <property type="protein sequence ID" value="XP_022650393"/>
    <property type="gene ID" value="LOC111245816"/>
</dbReference>
<dbReference type="KEGG" id="vde:111245816"/>
<dbReference type="CDD" id="cd11655">
    <property type="entry name" value="rap1_myb-like"/>
    <property type="match status" value="1"/>
</dbReference>
<dbReference type="AlphaFoldDB" id="A0A7M7JDC6"/>
<organism evidence="2 3">
    <name type="scientific">Varroa destructor</name>
    <name type="common">Honeybee mite</name>
    <dbReference type="NCBI Taxonomy" id="109461"/>
    <lineage>
        <taxon>Eukaryota</taxon>
        <taxon>Metazoa</taxon>
        <taxon>Ecdysozoa</taxon>
        <taxon>Arthropoda</taxon>
        <taxon>Chelicerata</taxon>
        <taxon>Arachnida</taxon>
        <taxon>Acari</taxon>
        <taxon>Parasitiformes</taxon>
        <taxon>Mesostigmata</taxon>
        <taxon>Gamasina</taxon>
        <taxon>Dermanyssoidea</taxon>
        <taxon>Varroidae</taxon>
        <taxon>Varroa</taxon>
    </lineage>
</organism>
<dbReference type="GeneID" id="111245816"/>
<feature type="region of interest" description="Disordered" evidence="1">
    <location>
        <begin position="156"/>
        <end position="263"/>
    </location>
</feature>
<accession>A0A7M7JDC6</accession>
<dbReference type="Gene3D" id="1.10.10.60">
    <property type="entry name" value="Homeodomain-like"/>
    <property type="match status" value="1"/>
</dbReference>
<feature type="compositionally biased region" description="Polar residues" evidence="1">
    <location>
        <begin position="198"/>
        <end position="207"/>
    </location>
</feature>
<proteinExistence type="predicted"/>
<feature type="compositionally biased region" description="Polar residues" evidence="1">
    <location>
        <begin position="159"/>
        <end position="183"/>
    </location>
</feature>
<feature type="compositionally biased region" description="Polar residues" evidence="1">
    <location>
        <begin position="382"/>
        <end position="398"/>
    </location>
</feature>
<dbReference type="InParanoid" id="A0A7M7JDC6"/>
<feature type="region of interest" description="Disordered" evidence="1">
    <location>
        <begin position="584"/>
        <end position="606"/>
    </location>
</feature>
<dbReference type="OrthoDB" id="10602557at2759"/>
<dbReference type="RefSeq" id="XP_022650393.1">
    <property type="nucleotide sequence ID" value="XM_022794658.1"/>
</dbReference>
<sequence>MCISEQRNVIMVKQELAYGVMANQDEDDFDYGSDWPPAAPKGTRKGFTARDDYLIIQYLLKTKDITHLKGYQVWKRLQHSRKYNFGGFRYQSLHERWRKVIEPSIERYGLKDTEMEMLLIKPPGYFANKRKMARKLMSKPSEKKSLLDQFDDDVEQADNSEGQNDTTSCTSRIRINDSGSDSSYEPGIEEISSERHTSSSNSDTSVEASPVKKRTSPRGNELIKKASESFSPEEGPAVTKGSLQNRHVSFSTPLTQESTKQRDGFYQRKRTLYQDVDSPIIVGSIISEEKAALADRLLPGGSRPDLNGTFQARRTACSTSDSTDSETIRISSNDESYARRNTPKNLTAAKTKFTMAAVSRTLPQLKLFPTSSQDLLREAVTDTASMSSPEHTGSLSFSRDTHNAGNEREEESLDRTLVSRRLVKDLDSDEKTDSMEMLPSTSVLQGNPCSDVNATSSTRTVRKRCPSAKSHRFQKKPHNSNLVGIKVTRPSKVEHRHGATVADVDVKREKTKVSKKDDTPVCTAQAPVMKQAEERESPVESENNETIVMPLRKLDVLVPWAENQLAAAVFNETIDDARHKTQPSLPAAGRIQHPRPANVKTSTLTKKSSPTLARASACLSFVELSRKTGTQSLTRSCISTMSDSQVNLDPPETTLNCSSSLEDLLDVSITTRCSVPLPELSNRWATLLKSLRTSVEATLRSHDNGDLGSHAGCPGLLEYLDMWSQLKVLIDKANSVENGSVLRRWRESRISSHISDILMMPMCLPADTNPVSLPQKPSADPSVICSQLRASEWRTLVEAMSILRDSAMATITDERED</sequence>
<protein>
    <submittedName>
        <fullName evidence="2">Uncharacterized protein</fullName>
    </submittedName>
</protein>
<name>A0A7M7JDC6_VARDE</name>
<reference evidence="2" key="1">
    <citation type="submission" date="2021-01" db="UniProtKB">
        <authorList>
            <consortium name="EnsemblMetazoa"/>
        </authorList>
    </citation>
    <scope>IDENTIFICATION</scope>
</reference>
<feature type="compositionally biased region" description="Polar residues" evidence="1">
    <location>
        <begin position="241"/>
        <end position="258"/>
    </location>
</feature>
<keyword evidence="3" id="KW-1185">Reference proteome</keyword>
<evidence type="ECO:0000313" key="2">
    <source>
        <dbReference type="EnsemblMetazoa" id="XP_022650393"/>
    </source>
</evidence>
<evidence type="ECO:0000313" key="3">
    <source>
        <dbReference type="Proteomes" id="UP000594260"/>
    </source>
</evidence>